<feature type="compositionally biased region" description="Basic and acidic residues" evidence="1">
    <location>
        <begin position="155"/>
        <end position="173"/>
    </location>
</feature>
<dbReference type="EMBL" id="ADBV01008148">
    <property type="protein sequence ID" value="EJW77141.1"/>
    <property type="molecule type" value="Genomic_DNA"/>
</dbReference>
<accession>J9E4F7</accession>
<dbReference type="AlphaFoldDB" id="J9E4F7"/>
<reference evidence="3" key="1">
    <citation type="submission" date="2012-08" db="EMBL/GenBank/DDBJ databases">
        <title>The Genome Sequence of Wuchereria bancrofti.</title>
        <authorList>
            <person name="Nutman T.B."/>
            <person name="Fink D.L."/>
            <person name="Russ C."/>
            <person name="Young S."/>
            <person name="Zeng Q."/>
            <person name="Koehrsen M."/>
            <person name="Alvarado L."/>
            <person name="Berlin A."/>
            <person name="Chapman S.B."/>
            <person name="Chen Z."/>
            <person name="Freedman E."/>
            <person name="Gellesch M."/>
            <person name="Goldberg J."/>
            <person name="Griggs A."/>
            <person name="Gujja S."/>
            <person name="Heilman E.R."/>
            <person name="Heiman D."/>
            <person name="Hepburn T."/>
            <person name="Howarth C."/>
            <person name="Jen D."/>
            <person name="Larson L."/>
            <person name="Lewis B."/>
            <person name="Mehta T."/>
            <person name="Park D."/>
            <person name="Pearson M."/>
            <person name="Roberts A."/>
            <person name="Saif S."/>
            <person name="Shea T."/>
            <person name="Shenoy N."/>
            <person name="Sisk P."/>
            <person name="Stolte C."/>
            <person name="Sykes S."/>
            <person name="Walk T."/>
            <person name="White J."/>
            <person name="Yandava C."/>
            <person name="Haas B."/>
            <person name="Henn M.R."/>
            <person name="Nusbaum C."/>
            <person name="Birren B."/>
        </authorList>
    </citation>
    <scope>NUCLEOTIDE SEQUENCE [LARGE SCALE GENOMIC DNA]</scope>
    <source>
        <strain evidence="3">NA</strain>
    </source>
</reference>
<feature type="region of interest" description="Disordered" evidence="1">
    <location>
        <begin position="155"/>
        <end position="185"/>
    </location>
</feature>
<protein>
    <submittedName>
        <fullName evidence="2">Uncharacterized protein</fullName>
    </submittedName>
</protein>
<organism evidence="2 3">
    <name type="scientific">Wuchereria bancrofti</name>
    <dbReference type="NCBI Taxonomy" id="6293"/>
    <lineage>
        <taxon>Eukaryota</taxon>
        <taxon>Metazoa</taxon>
        <taxon>Ecdysozoa</taxon>
        <taxon>Nematoda</taxon>
        <taxon>Chromadorea</taxon>
        <taxon>Rhabditida</taxon>
        <taxon>Spirurina</taxon>
        <taxon>Spiruromorpha</taxon>
        <taxon>Filarioidea</taxon>
        <taxon>Onchocercidae</taxon>
        <taxon>Wuchereria</taxon>
    </lineage>
</organism>
<proteinExistence type="predicted"/>
<gene>
    <name evidence="2" type="ORF">WUBG_11950</name>
</gene>
<evidence type="ECO:0000256" key="1">
    <source>
        <dbReference type="SAM" id="MobiDB-lite"/>
    </source>
</evidence>
<comment type="caution">
    <text evidence="2">The sequence shown here is derived from an EMBL/GenBank/DDBJ whole genome shotgun (WGS) entry which is preliminary data.</text>
</comment>
<name>J9E4F7_WUCBA</name>
<dbReference type="Proteomes" id="UP000004810">
    <property type="component" value="Unassembled WGS sequence"/>
</dbReference>
<sequence>MQVSFEDIDTTEVIDRCDLSKSFREGPGRETCDEDGKETEEQHVDFIGAEDFTEEDLKALKQYGVYPSYVEVIQCDKDPELRAVMDSLQKTAYEEIDEVVDSDGSNSEIDFLLRSGTILLGNERQKTKNYKSYLHNNSTGSATSGNAQEYDYIETDHSEDDVKKEEEFKEGKEMTPCSGCNYRNT</sequence>
<evidence type="ECO:0000313" key="2">
    <source>
        <dbReference type="EMBL" id="EJW77141.1"/>
    </source>
</evidence>
<evidence type="ECO:0000313" key="3">
    <source>
        <dbReference type="Proteomes" id="UP000004810"/>
    </source>
</evidence>